<gene>
    <name evidence="2" type="ORF">EVAR_20143_1</name>
</gene>
<protein>
    <submittedName>
        <fullName evidence="2">Uncharacterized protein</fullName>
    </submittedName>
</protein>
<evidence type="ECO:0000313" key="2">
    <source>
        <dbReference type="EMBL" id="GBP32963.1"/>
    </source>
</evidence>
<feature type="compositionally biased region" description="Basic and acidic residues" evidence="1">
    <location>
        <begin position="60"/>
        <end position="69"/>
    </location>
</feature>
<dbReference type="EMBL" id="BGZK01000267">
    <property type="protein sequence ID" value="GBP32963.1"/>
    <property type="molecule type" value="Genomic_DNA"/>
</dbReference>
<proteinExistence type="predicted"/>
<comment type="caution">
    <text evidence="2">The sequence shown here is derived from an EMBL/GenBank/DDBJ whole genome shotgun (WGS) entry which is preliminary data.</text>
</comment>
<accession>A0A4C1V2D1</accession>
<evidence type="ECO:0000313" key="3">
    <source>
        <dbReference type="Proteomes" id="UP000299102"/>
    </source>
</evidence>
<name>A0A4C1V2D1_EUMVA</name>
<reference evidence="2 3" key="1">
    <citation type="journal article" date="2019" name="Commun. Biol.">
        <title>The bagworm genome reveals a unique fibroin gene that provides high tensile strength.</title>
        <authorList>
            <person name="Kono N."/>
            <person name="Nakamura H."/>
            <person name="Ohtoshi R."/>
            <person name="Tomita M."/>
            <person name="Numata K."/>
            <person name="Arakawa K."/>
        </authorList>
    </citation>
    <scope>NUCLEOTIDE SEQUENCE [LARGE SCALE GENOMIC DNA]</scope>
</reference>
<evidence type="ECO:0000256" key="1">
    <source>
        <dbReference type="SAM" id="MobiDB-lite"/>
    </source>
</evidence>
<keyword evidence="3" id="KW-1185">Reference proteome</keyword>
<feature type="region of interest" description="Disordered" evidence="1">
    <location>
        <begin position="57"/>
        <end position="81"/>
    </location>
</feature>
<dbReference type="AlphaFoldDB" id="A0A4C1V2D1"/>
<dbReference type="Proteomes" id="UP000299102">
    <property type="component" value="Unassembled WGS sequence"/>
</dbReference>
<organism evidence="2 3">
    <name type="scientific">Eumeta variegata</name>
    <name type="common">Bagworm moth</name>
    <name type="synonym">Eumeta japonica</name>
    <dbReference type="NCBI Taxonomy" id="151549"/>
    <lineage>
        <taxon>Eukaryota</taxon>
        <taxon>Metazoa</taxon>
        <taxon>Ecdysozoa</taxon>
        <taxon>Arthropoda</taxon>
        <taxon>Hexapoda</taxon>
        <taxon>Insecta</taxon>
        <taxon>Pterygota</taxon>
        <taxon>Neoptera</taxon>
        <taxon>Endopterygota</taxon>
        <taxon>Lepidoptera</taxon>
        <taxon>Glossata</taxon>
        <taxon>Ditrysia</taxon>
        <taxon>Tineoidea</taxon>
        <taxon>Psychidae</taxon>
        <taxon>Oiketicinae</taxon>
        <taxon>Eumeta</taxon>
    </lineage>
</organism>
<sequence>MRKRTSARIRVRTCPYRTRSLLDRGVKRAIPLQSNKNAPRVPVHEYHDLTNCLLSSEQHSYNERPEPTARRSRRRMRLRDTEMSMKYSTLFREISEYSPRRRHAKADL</sequence>